<evidence type="ECO:0000313" key="3">
    <source>
        <dbReference type="EMBL" id="GGZ64207.1"/>
    </source>
</evidence>
<feature type="chain" id="PRO_5045160220" description="Gliding motility-associated C-terminal domain-containing protein" evidence="2">
    <location>
        <begin position="20"/>
        <end position="640"/>
    </location>
</feature>
<comment type="caution">
    <text evidence="3">The sequence shown here is derived from an EMBL/GenBank/DDBJ whole genome shotgun (WGS) entry which is preliminary data.</text>
</comment>
<feature type="region of interest" description="Disordered" evidence="1">
    <location>
        <begin position="113"/>
        <end position="135"/>
    </location>
</feature>
<dbReference type="GeneID" id="94370373"/>
<sequence length="640" mass="69869">MKYLFSLIILIFSSVQLFAQQPNDCVNAIVICGNSSFSSNASGAGVQEVSGCASEEHNSIWIRVDIVQNGTLGFDLIPDNTDISVDYDFWIYGPNEDCSSLTSPIRCSTTNPIAAGQTNNHTGMGSVSSEAFEGPGADGDSYVEWINVLSGESYYIVVDRPVGNGGFELNWTGSAAQGTGAFPEPPTANMIQDLEECSDTGSAQFNLGNLRSSINSDLSNNEVDFYETLANATDNLNALPNNYTSTQSVKTIYAKVTSNSTQCTNVTEFNLIINQIDNIQIEASENPICAPRDVEIQFSGSANAIVEYAIDGGSTQQIQLNNSGIAIFDLFVDEEVTISVSNTYVENPDGSIQCSAAQNESLTILVEGISVGENLIDFYTCDGDQDGKAIFDLTENDSIALANVSGGYQTSYHFTQAQAENGINAITTPANFENTQNFPQEIWVRVEDEVFTNCYAVSSFELDAYTDAPPSFEVERSSLNFDEEHVITITNVSGIGMYEFSIGDGNWQLIDDANPSISFTVEGGGQFTVTGRHTEGCGMSFQTVTFIDYPKYFTPNQDGINDYWNIVGFQQNNRNAEILIFDRFGKLLKSIAPNSRGWDGTYHGKSMPSNDYWFLVKYVETLPDGTTINKSFKSNFSLIR</sequence>
<gene>
    <name evidence="3" type="ORF">GCM10008088_27070</name>
</gene>
<accession>A0ABQ3C172</accession>
<feature type="signal peptide" evidence="2">
    <location>
        <begin position="1"/>
        <end position="19"/>
    </location>
</feature>
<keyword evidence="2" id="KW-0732">Signal</keyword>
<organism evidence="3 4">
    <name type="scientific">Mesonia mobilis</name>
    <dbReference type="NCBI Taxonomy" id="369791"/>
    <lineage>
        <taxon>Bacteria</taxon>
        <taxon>Pseudomonadati</taxon>
        <taxon>Bacteroidota</taxon>
        <taxon>Flavobacteriia</taxon>
        <taxon>Flavobacteriales</taxon>
        <taxon>Flavobacteriaceae</taxon>
        <taxon>Mesonia</taxon>
    </lineage>
</organism>
<evidence type="ECO:0000313" key="4">
    <source>
        <dbReference type="Proteomes" id="UP000615593"/>
    </source>
</evidence>
<proteinExistence type="predicted"/>
<name>A0ABQ3C172_9FLAO</name>
<feature type="compositionally biased region" description="Polar residues" evidence="1">
    <location>
        <begin position="113"/>
        <end position="129"/>
    </location>
</feature>
<evidence type="ECO:0000256" key="2">
    <source>
        <dbReference type="SAM" id="SignalP"/>
    </source>
</evidence>
<dbReference type="Pfam" id="PF13585">
    <property type="entry name" value="CHU_C"/>
    <property type="match status" value="1"/>
</dbReference>
<keyword evidence="4" id="KW-1185">Reference proteome</keyword>
<evidence type="ECO:0008006" key="5">
    <source>
        <dbReference type="Google" id="ProtNLM"/>
    </source>
</evidence>
<dbReference type="RefSeq" id="WP_027885559.1">
    <property type="nucleotide sequence ID" value="NZ_BMWY01000010.1"/>
</dbReference>
<dbReference type="InterPro" id="IPR026341">
    <property type="entry name" value="T9SS_type_B"/>
</dbReference>
<protein>
    <recommendedName>
        <fullName evidence="5">Gliding motility-associated C-terminal domain-containing protein</fullName>
    </recommendedName>
</protein>
<evidence type="ECO:0000256" key="1">
    <source>
        <dbReference type="SAM" id="MobiDB-lite"/>
    </source>
</evidence>
<reference evidence="4" key="1">
    <citation type="journal article" date="2019" name="Int. J. Syst. Evol. Microbiol.">
        <title>The Global Catalogue of Microorganisms (GCM) 10K type strain sequencing project: providing services to taxonomists for standard genome sequencing and annotation.</title>
        <authorList>
            <consortium name="The Broad Institute Genomics Platform"/>
            <consortium name="The Broad Institute Genome Sequencing Center for Infectious Disease"/>
            <person name="Wu L."/>
            <person name="Ma J."/>
        </authorList>
    </citation>
    <scope>NUCLEOTIDE SEQUENCE [LARGE SCALE GENOMIC DNA]</scope>
    <source>
        <strain evidence="4">KCTC 12708</strain>
    </source>
</reference>
<dbReference type="NCBIfam" id="TIGR04131">
    <property type="entry name" value="Bac_Flav_CTERM"/>
    <property type="match status" value="1"/>
</dbReference>
<dbReference type="EMBL" id="BMWY01000010">
    <property type="protein sequence ID" value="GGZ64207.1"/>
    <property type="molecule type" value="Genomic_DNA"/>
</dbReference>
<dbReference type="Proteomes" id="UP000615593">
    <property type="component" value="Unassembled WGS sequence"/>
</dbReference>